<dbReference type="PANTHER" id="PTHR10628:SF30">
    <property type="entry name" value="EXO-ALPHA-SIALIDASE"/>
    <property type="match status" value="1"/>
</dbReference>
<name>A0A3G6J083_9CORY</name>
<dbReference type="Gene3D" id="2.40.220.10">
    <property type="entry name" value="Intramolecular Trans-sialidase, Domain 3"/>
    <property type="match status" value="1"/>
</dbReference>
<keyword evidence="6" id="KW-0326">Glycosidase</keyword>
<dbReference type="SUPFAM" id="SSF49899">
    <property type="entry name" value="Concanavalin A-like lectins/glucanases"/>
    <property type="match status" value="2"/>
</dbReference>
<keyword evidence="7" id="KW-1185">Reference proteome</keyword>
<gene>
    <name evidence="6" type="primary">nanA</name>
    <name evidence="6" type="ORF">CGERO_05070</name>
</gene>
<accession>A0A3G6J083</accession>
<dbReference type="EMBL" id="CP033897">
    <property type="protein sequence ID" value="AZA11326.1"/>
    <property type="molecule type" value="Genomic_DNA"/>
</dbReference>
<dbReference type="GO" id="GO:0005737">
    <property type="term" value="C:cytoplasm"/>
    <property type="evidence" value="ECO:0007669"/>
    <property type="project" value="TreeGrafter"/>
</dbReference>
<evidence type="ECO:0000313" key="7">
    <source>
        <dbReference type="Proteomes" id="UP000271587"/>
    </source>
</evidence>
<dbReference type="InterPro" id="IPR023364">
    <property type="entry name" value="Trans_sialidase_dom3"/>
</dbReference>
<keyword evidence="6" id="KW-0378">Hydrolase</keyword>
<comment type="catalytic activity">
    <reaction evidence="1">
        <text>Hydrolysis of alpha-(2-&gt;3)-, alpha-(2-&gt;6)-, alpha-(2-&gt;8)- glycosidic linkages of terminal sialic acid residues in oligosaccharides, glycoproteins, glycolipids, colominic acid and synthetic substrates.</text>
        <dbReference type="EC" id="3.2.1.18"/>
    </reaction>
</comment>
<dbReference type="InterPro" id="IPR011040">
    <property type="entry name" value="Sialidase"/>
</dbReference>
<dbReference type="InterPro" id="IPR036278">
    <property type="entry name" value="Sialidase_sf"/>
</dbReference>
<dbReference type="Proteomes" id="UP000271587">
    <property type="component" value="Chromosome"/>
</dbReference>
<evidence type="ECO:0000256" key="2">
    <source>
        <dbReference type="ARBA" id="ARBA00009348"/>
    </source>
</evidence>
<proteinExistence type="inferred from homology"/>
<sequence length="766" mass="83269">MSTHSSMLHFSSPVPHTIPANALGSLRDCLEGTLTLQFRSSIDGALLSIHGDAGHLSLNITGGRIDGHLRIGHVHRHLDAEDTLGLDDSKLHTLGLVADQQGLALYIDGYAAFHTTPIGWFKELQVSEIRIDPAEIMEVQSLELHSEALRTAQMVAKASAAVPFVEFAASHLSPRDARRCGELQSGAWRARFRSRGLGQGGTIIEARGEQGTLTLELLDGGLRYIARDHTSTLASVHAPGQWDDGEWHDVVLVSGRGALVLYVDGYQVALEPGACFFGDVAPITAVTVGMNLEQSRLFGEAQTAAIFDSVLSDAQVKRLAGVSPIETRALFDTGFHGSKSYRIPSLLKLDSGVILAGADRRVSIANDSPNDIDFVMRRSLDDGRTWEAMQTLIEYPGEGRLGASVIDSVLVQDRDSGKVLVVIDHFPGGIGQPNCEVGTGFNESGEMLLHDRQGEQYVLKGEGGVEKLDGTPTNFRVDAQGNVDAGGSPAGNIYLAYGADSAESLFSHRSAYVQVITSDDEGASWSAPVDITAQIKEPWMRFIGTSPGNGIQLRHGKHAGRILVPAYFNHEEGKTFSCCAIFTDDAGQTWRRGASPNDNRDLFGKQIHSRNLSDDRGSLHESVLVEDGEGRVHVYMRNQHPSGRVGHAVSEDGGETWGEVDYAEQLTEIFSQPNAISIDAEGNKALVFANASQMLPFRGCGVLRLSFDEGQTWPHNRVFQPRHYVYQCMTQLADGDIGLLWERETQGLYFSRIPLAWLQGSRQTLA</sequence>
<feature type="domain" description="Laminin G" evidence="4">
    <location>
        <begin position="200"/>
        <end position="270"/>
    </location>
</feature>
<dbReference type="Gene3D" id="2.120.10.10">
    <property type="match status" value="1"/>
</dbReference>
<dbReference type="GO" id="GO:0006689">
    <property type="term" value="P:ganglioside catabolic process"/>
    <property type="evidence" value="ECO:0007669"/>
    <property type="project" value="TreeGrafter"/>
</dbReference>
<dbReference type="GO" id="GO:0016020">
    <property type="term" value="C:membrane"/>
    <property type="evidence" value="ECO:0007669"/>
    <property type="project" value="TreeGrafter"/>
</dbReference>
<evidence type="ECO:0000256" key="1">
    <source>
        <dbReference type="ARBA" id="ARBA00000427"/>
    </source>
</evidence>
<dbReference type="PANTHER" id="PTHR10628">
    <property type="entry name" value="SIALIDASE"/>
    <property type="match status" value="1"/>
</dbReference>
<evidence type="ECO:0000259" key="4">
    <source>
        <dbReference type="Pfam" id="PF02210"/>
    </source>
</evidence>
<dbReference type="RefSeq" id="WP_245998887.1">
    <property type="nucleotide sequence ID" value="NZ_CP033897.1"/>
</dbReference>
<dbReference type="GO" id="GO:0009313">
    <property type="term" value="P:oligosaccharide catabolic process"/>
    <property type="evidence" value="ECO:0007669"/>
    <property type="project" value="TreeGrafter"/>
</dbReference>
<dbReference type="KEGG" id="cgk:CGERO_05070"/>
<dbReference type="AlphaFoldDB" id="A0A3G6J083"/>
<dbReference type="CDD" id="cd15482">
    <property type="entry name" value="Sialidase_non-viral"/>
    <property type="match status" value="1"/>
</dbReference>
<dbReference type="SUPFAM" id="SSF50939">
    <property type="entry name" value="Sialidases"/>
    <property type="match status" value="1"/>
</dbReference>
<evidence type="ECO:0000256" key="3">
    <source>
        <dbReference type="ARBA" id="ARBA00012733"/>
    </source>
</evidence>
<dbReference type="Pfam" id="PF13088">
    <property type="entry name" value="BNR_2"/>
    <property type="match status" value="1"/>
</dbReference>
<dbReference type="InterPro" id="IPR013320">
    <property type="entry name" value="ConA-like_dom_sf"/>
</dbReference>
<reference evidence="6 7" key="1">
    <citation type="submission" date="2018-11" db="EMBL/GenBank/DDBJ databases">
        <authorList>
            <person name="Kleinhagauer T."/>
            <person name="Glaeser S.P."/>
            <person name="Spergser J."/>
            <person name="Ruckert C."/>
            <person name="Kaempfer P."/>
            <person name="Busse H.-J."/>
        </authorList>
    </citation>
    <scope>NUCLEOTIDE SEQUENCE [LARGE SCALE GENOMIC DNA]</scope>
    <source>
        <strain evidence="6 7">W8</strain>
    </source>
</reference>
<dbReference type="Pfam" id="PF02210">
    <property type="entry name" value="Laminin_G_2"/>
    <property type="match status" value="1"/>
</dbReference>
<evidence type="ECO:0000313" key="6">
    <source>
        <dbReference type="EMBL" id="AZA11326.1"/>
    </source>
</evidence>
<dbReference type="InterPro" id="IPR026856">
    <property type="entry name" value="Sialidase_fam"/>
</dbReference>
<dbReference type="Gene3D" id="2.60.120.200">
    <property type="match status" value="2"/>
</dbReference>
<evidence type="ECO:0000259" key="5">
    <source>
        <dbReference type="Pfam" id="PF13088"/>
    </source>
</evidence>
<comment type="similarity">
    <text evidence="2">Belongs to the glycosyl hydrolase 33 family.</text>
</comment>
<feature type="domain" description="Sialidase" evidence="5">
    <location>
        <begin position="490"/>
        <end position="738"/>
    </location>
</feature>
<protein>
    <recommendedName>
        <fullName evidence="3">exo-alpha-sialidase</fullName>
        <ecNumber evidence="3">3.2.1.18</ecNumber>
    </recommendedName>
</protein>
<dbReference type="InterPro" id="IPR001791">
    <property type="entry name" value="Laminin_G"/>
</dbReference>
<dbReference type="EC" id="3.2.1.18" evidence="3"/>
<organism evidence="6 7">
    <name type="scientific">Corynebacterium gerontici</name>
    <dbReference type="NCBI Taxonomy" id="2079234"/>
    <lineage>
        <taxon>Bacteria</taxon>
        <taxon>Bacillati</taxon>
        <taxon>Actinomycetota</taxon>
        <taxon>Actinomycetes</taxon>
        <taxon>Mycobacteriales</taxon>
        <taxon>Corynebacteriaceae</taxon>
        <taxon>Corynebacterium</taxon>
    </lineage>
</organism>
<dbReference type="GO" id="GO:0004308">
    <property type="term" value="F:exo-alpha-sialidase activity"/>
    <property type="evidence" value="ECO:0007669"/>
    <property type="project" value="UniProtKB-EC"/>
</dbReference>